<dbReference type="Proteomes" id="UP000441404">
    <property type="component" value="Unassembled WGS sequence"/>
</dbReference>
<dbReference type="RefSeq" id="WP_153330808.1">
    <property type="nucleotide sequence ID" value="NZ_WIWI01000111.1"/>
</dbReference>
<accession>A0A6A7YMY7</accession>
<name>A0A6A7YMY7_9PSED</name>
<evidence type="ECO:0000313" key="1">
    <source>
        <dbReference type="EMBL" id="MQT47270.1"/>
    </source>
</evidence>
<dbReference type="EMBL" id="WIWJ01000016">
    <property type="protein sequence ID" value="MQT47270.1"/>
    <property type="molecule type" value="Genomic_DNA"/>
</dbReference>
<dbReference type="EMBL" id="WIWI01000111">
    <property type="protein sequence ID" value="MQT92508.1"/>
    <property type="molecule type" value="Genomic_DNA"/>
</dbReference>
<proteinExistence type="predicted"/>
<organism evidence="2 4">
    <name type="scientific">Pseudomonas helleri</name>
    <dbReference type="NCBI Taxonomy" id="1608996"/>
    <lineage>
        <taxon>Bacteria</taxon>
        <taxon>Pseudomonadati</taxon>
        <taxon>Pseudomonadota</taxon>
        <taxon>Gammaproteobacteria</taxon>
        <taxon>Pseudomonadales</taxon>
        <taxon>Pseudomonadaceae</taxon>
        <taxon>Pseudomonas</taxon>
    </lineage>
</organism>
<comment type="caution">
    <text evidence="2">The sequence shown here is derived from an EMBL/GenBank/DDBJ whole genome shotgun (WGS) entry which is preliminary data.</text>
</comment>
<sequence length="123" mass="13931">MNMIDNNDTPVVAGKPARGALQAQVRDFLNERLKQHGTDCEQLYITTVHSVIEPKVTFSQDLLALGNDTLEWETVQAHAEGLVGIFSKHWTFEEEHIFSELSVPDVEALMHELLAEARNKWFA</sequence>
<gene>
    <name evidence="2" type="ORF">GHO39_25775</name>
    <name evidence="1" type="ORF">GHO40_11100</name>
</gene>
<protein>
    <submittedName>
        <fullName evidence="2">Uncharacterized protein</fullName>
    </submittedName>
</protein>
<evidence type="ECO:0000313" key="2">
    <source>
        <dbReference type="EMBL" id="MQT92508.1"/>
    </source>
</evidence>
<dbReference type="AlphaFoldDB" id="A0A6A7YMY7"/>
<evidence type="ECO:0000313" key="4">
    <source>
        <dbReference type="Proteomes" id="UP000489190"/>
    </source>
</evidence>
<dbReference type="Proteomes" id="UP000489190">
    <property type="component" value="Unassembled WGS sequence"/>
</dbReference>
<reference evidence="3 4" key="1">
    <citation type="submission" date="2019-10" db="EMBL/GenBank/DDBJ databases">
        <title>Evaluation of single-gene subtyping targets for Pseudomonas.</title>
        <authorList>
            <person name="Reichler S.J."/>
            <person name="Orsi R.H."/>
            <person name="Wiedmann M."/>
            <person name="Martin N.H."/>
            <person name="Murphy S.I."/>
        </authorList>
    </citation>
    <scope>NUCLEOTIDE SEQUENCE [LARGE SCALE GENOMIC DNA]</scope>
    <source>
        <strain evidence="2 4">FSL R10-3254</strain>
        <strain evidence="1 3">FSL R10-3257</strain>
    </source>
</reference>
<evidence type="ECO:0000313" key="3">
    <source>
        <dbReference type="Proteomes" id="UP000441404"/>
    </source>
</evidence>